<dbReference type="AlphaFoldDB" id="A0A182X4S2"/>
<proteinExistence type="predicted"/>
<dbReference type="EnsemblMetazoa" id="AQUA004800-RA">
    <property type="protein sequence ID" value="AQUA004800-PA"/>
    <property type="gene ID" value="AQUA004800"/>
</dbReference>
<dbReference type="Proteomes" id="UP000076407">
    <property type="component" value="Unassembled WGS sequence"/>
</dbReference>
<evidence type="ECO:0000313" key="1">
    <source>
        <dbReference type="EnsemblMetazoa" id="AQUA004800-PA"/>
    </source>
</evidence>
<reference evidence="1" key="1">
    <citation type="submission" date="2020-05" db="UniProtKB">
        <authorList>
            <consortium name="EnsemblMetazoa"/>
        </authorList>
    </citation>
    <scope>IDENTIFICATION</scope>
    <source>
        <strain evidence="1">SANGQUA</strain>
    </source>
</reference>
<accession>A0A182X4S2</accession>
<evidence type="ECO:0008006" key="3">
    <source>
        <dbReference type="Google" id="ProtNLM"/>
    </source>
</evidence>
<name>A0A182X4S2_ANOQN</name>
<protein>
    <recommendedName>
        <fullName evidence="3">F5/8 type C domain-containing protein</fullName>
    </recommendedName>
</protein>
<dbReference type="VEuPathDB" id="VectorBase:AQUA004800"/>
<evidence type="ECO:0000313" key="2">
    <source>
        <dbReference type="Proteomes" id="UP000076407"/>
    </source>
</evidence>
<keyword evidence="2" id="KW-1185">Reference proteome</keyword>
<sequence>MNGIKWYNSSSASIMGELDLGKHFLANSIRVELSQHHYHRVKLVIQVSYDKQRWSKCVECGVSSKHEIVAHFPIMALRFIHMLQVHERYEFGVVKILSFSCTCKADKIILAHGESLGAADGARTTTNDLITGLHYTLPPGQWGFCHARGDGAN</sequence>
<organism evidence="1 2">
    <name type="scientific">Anopheles quadriannulatus</name>
    <name type="common">Mosquito</name>
    <dbReference type="NCBI Taxonomy" id="34691"/>
    <lineage>
        <taxon>Eukaryota</taxon>
        <taxon>Metazoa</taxon>
        <taxon>Ecdysozoa</taxon>
        <taxon>Arthropoda</taxon>
        <taxon>Hexapoda</taxon>
        <taxon>Insecta</taxon>
        <taxon>Pterygota</taxon>
        <taxon>Neoptera</taxon>
        <taxon>Endopterygota</taxon>
        <taxon>Diptera</taxon>
        <taxon>Nematocera</taxon>
        <taxon>Culicoidea</taxon>
        <taxon>Culicidae</taxon>
        <taxon>Anophelinae</taxon>
        <taxon>Anopheles</taxon>
    </lineage>
</organism>